<reference evidence="1" key="1">
    <citation type="submission" date="2014-11" db="EMBL/GenBank/DDBJ databases">
        <authorList>
            <person name="Malar M.C."/>
            <person name="Sen D."/>
            <person name="Tripathy S."/>
        </authorList>
    </citation>
    <scope>NUCLEOTIDE SEQUENCE</scope>
    <source>
        <strain evidence="1">BDU141951</strain>
    </source>
</reference>
<accession>A0A0C1V8E6</accession>
<protein>
    <submittedName>
        <fullName evidence="1">Uncharacterized protein</fullName>
    </submittedName>
</protein>
<proteinExistence type="predicted"/>
<name>A0A0C1V8E6_9CYAN</name>
<sequence>MTSLSDALEALEGKAKGSLSRQSRDCLKLIQAALDLFPGTDNGTYVEVTLEGLPEETELSHGGAPTVYQNGAWTFSVEDTLNNHKATNPPRLDPETARELEAIADDLGDLLEAPVVNWRDLKAALRETVKALGGIDPEGSSYVPPLTIVCDSAGLREGTIMPGSLAREPGMWFEAPGVPGRLYTTRNTETLKQEAANDCLPFPWDRWEPASLLKFLDERKGTPKPPRARIEVGNVPGPNLVFENRTTDPRDDL</sequence>
<dbReference type="AlphaFoldDB" id="A0A0C1V8E6"/>
<dbReference type="EMBL" id="JTHE02000003">
    <property type="protein sequence ID" value="NEV68733.1"/>
    <property type="molecule type" value="Genomic_DNA"/>
</dbReference>
<evidence type="ECO:0000313" key="1">
    <source>
        <dbReference type="EMBL" id="NEV68733.1"/>
    </source>
</evidence>
<reference evidence="1" key="3">
    <citation type="submission" date="2020-02" db="EMBL/GenBank/DDBJ databases">
        <authorList>
            <person name="Sarangi A.N."/>
            <person name="Ghosh S."/>
            <person name="Mukherjee M."/>
            <person name="Tripathy S."/>
        </authorList>
    </citation>
    <scope>NUCLEOTIDE SEQUENCE</scope>
    <source>
        <strain evidence="1">BDU141951</strain>
    </source>
</reference>
<comment type="caution">
    <text evidence="1">The sequence shown here is derived from an EMBL/GenBank/DDBJ whole genome shotgun (WGS) entry which is preliminary data.</text>
</comment>
<gene>
    <name evidence="1" type="ORF">QQ91_016615</name>
</gene>
<organism evidence="1">
    <name type="scientific">Lyngbya confervoides BDU141951</name>
    <dbReference type="NCBI Taxonomy" id="1574623"/>
    <lineage>
        <taxon>Bacteria</taxon>
        <taxon>Bacillati</taxon>
        <taxon>Cyanobacteriota</taxon>
        <taxon>Cyanophyceae</taxon>
        <taxon>Oscillatoriophycideae</taxon>
        <taxon>Oscillatoriales</taxon>
        <taxon>Microcoleaceae</taxon>
        <taxon>Lyngbya</taxon>
    </lineage>
</organism>
<reference evidence="1" key="2">
    <citation type="journal article" date="2015" name="Genome Announc.">
        <title>Draft Genome Sequence of Filamentous Marine Cyanobacterium Lyngbya confervoides Strain BDU141951.</title>
        <authorList>
            <person name="Chandrababunaidu M.M."/>
            <person name="Sen D."/>
            <person name="Tripathy S."/>
        </authorList>
    </citation>
    <scope>NUCLEOTIDE SEQUENCE</scope>
    <source>
        <strain evidence="1">BDU141951</strain>
    </source>
</reference>